<accession>A0ABD0PEJ6</accession>
<comment type="caution">
    <text evidence="1">The sequence shown here is derived from an EMBL/GenBank/DDBJ whole genome shotgun (WGS) entry which is preliminary data.</text>
</comment>
<reference evidence="1 2" key="1">
    <citation type="submission" date="2024-05" db="EMBL/GenBank/DDBJ databases">
        <title>Genome sequencing and assembly of Indian major carp, Cirrhinus mrigala (Hamilton, 1822).</title>
        <authorList>
            <person name="Mohindra V."/>
            <person name="Chowdhury L.M."/>
            <person name="Lal K."/>
            <person name="Jena J.K."/>
        </authorList>
    </citation>
    <scope>NUCLEOTIDE SEQUENCE [LARGE SCALE GENOMIC DNA]</scope>
    <source>
        <strain evidence="1">CM1030</strain>
        <tissue evidence="1">Blood</tissue>
    </source>
</reference>
<protein>
    <submittedName>
        <fullName evidence="1">Uncharacterized protein</fullName>
    </submittedName>
</protein>
<dbReference type="AlphaFoldDB" id="A0ABD0PEJ6"/>
<keyword evidence="2" id="KW-1185">Reference proteome</keyword>
<evidence type="ECO:0000313" key="1">
    <source>
        <dbReference type="EMBL" id="KAL0172498.1"/>
    </source>
</evidence>
<dbReference type="InterPro" id="IPR003903">
    <property type="entry name" value="UIM_dom"/>
</dbReference>
<evidence type="ECO:0000313" key="2">
    <source>
        <dbReference type="Proteomes" id="UP001529510"/>
    </source>
</evidence>
<dbReference type="PROSITE" id="PS50330">
    <property type="entry name" value="UIM"/>
    <property type="match status" value="1"/>
</dbReference>
<feature type="non-terminal residue" evidence="1">
    <location>
        <position position="205"/>
    </location>
</feature>
<feature type="non-terminal residue" evidence="1">
    <location>
        <position position="1"/>
    </location>
</feature>
<proteinExistence type="predicted"/>
<organism evidence="1 2">
    <name type="scientific">Cirrhinus mrigala</name>
    <name type="common">Mrigala</name>
    <dbReference type="NCBI Taxonomy" id="683832"/>
    <lineage>
        <taxon>Eukaryota</taxon>
        <taxon>Metazoa</taxon>
        <taxon>Chordata</taxon>
        <taxon>Craniata</taxon>
        <taxon>Vertebrata</taxon>
        <taxon>Euteleostomi</taxon>
        <taxon>Actinopterygii</taxon>
        <taxon>Neopterygii</taxon>
        <taxon>Teleostei</taxon>
        <taxon>Ostariophysi</taxon>
        <taxon>Cypriniformes</taxon>
        <taxon>Cyprinidae</taxon>
        <taxon>Labeoninae</taxon>
        <taxon>Labeonini</taxon>
        <taxon>Cirrhinus</taxon>
    </lineage>
</organism>
<dbReference type="EMBL" id="JAMKFB020000016">
    <property type="protein sequence ID" value="KAL0172498.1"/>
    <property type="molecule type" value="Genomic_DNA"/>
</dbReference>
<name>A0ABD0PEJ6_CIRMR</name>
<gene>
    <name evidence="1" type="ORF">M9458_032809</name>
</gene>
<sequence>EDDPNILLAIQLSLQESGLTAGGAGVDAQEILTNEASLGAIGTSLPTRLDPVLSSELLEVGDSLKKLGNISGQNVPLRYDNLNNPSCESAEGPFQAPPGRMEASDFNSDNANLLGNIMAWFHDMNPQNISLVPSAGEFTAQSVRMTSEQTDGAVPQEAEHEFDSGIVTGEREPVRPTQLDLVGLDMCPVPPASSRLEPVSLRHPE</sequence>
<dbReference type="Proteomes" id="UP001529510">
    <property type="component" value="Unassembled WGS sequence"/>
</dbReference>